<dbReference type="SUPFAM" id="SSF63825">
    <property type="entry name" value="YWTD domain"/>
    <property type="match status" value="1"/>
</dbReference>
<dbReference type="RefSeq" id="WP_188215028.1">
    <property type="nucleotide sequence ID" value="NZ_BAABGH010000004.1"/>
</dbReference>
<reference evidence="1" key="1">
    <citation type="journal article" date="2013" name="Int. J. Syst. Evol. Microbiol.">
        <title>Aestuariibaculum suncheonense gen. nov., sp. nov., a marine bacterium of the family Flavobacteriaceae isolated from a tidal flat and emended descriptions of the genera Gaetbulibacter and Tamlana.</title>
        <authorList>
            <person name="Jeong S.H."/>
            <person name="Park M.S."/>
            <person name="Jin H.M."/>
            <person name="Lee K."/>
            <person name="Park W."/>
            <person name="Jeon C.O."/>
        </authorList>
    </citation>
    <scope>NUCLEOTIDE SEQUENCE</scope>
    <source>
        <strain evidence="1">SC17</strain>
    </source>
</reference>
<comment type="caution">
    <text evidence="1">The sequence shown here is derived from an EMBL/GenBank/DDBJ whole genome shotgun (WGS) entry which is preliminary data.</text>
</comment>
<dbReference type="AlphaFoldDB" id="A0A8J6QBB7"/>
<organism evidence="1 2">
    <name type="scientific">Aestuariibaculum suncheonense</name>
    <dbReference type="NCBI Taxonomy" id="1028745"/>
    <lineage>
        <taxon>Bacteria</taxon>
        <taxon>Pseudomonadati</taxon>
        <taxon>Bacteroidota</taxon>
        <taxon>Flavobacteriia</taxon>
        <taxon>Flavobacteriales</taxon>
        <taxon>Flavobacteriaceae</taxon>
    </lineage>
</organism>
<sequence length="347" mass="37616">MKTIQLFACGVLAFTLTNCQTESVDSSMIDGYNSKASKSYEMDEAMKGHSVYVSSNTSGMLSIFNVQEALEMPSMKVLSLPYMDADGVEYDANRDAIYQVNRSDKALVALSNISEAMNGDVLIPTAMGPSTFENGRGSDLYNNKVVVVDDVTPGKLVSYHVNEEVISDFRQYHVGFEVWDVHVNGKDLWAIEDVSSNLVYFENFHNAKSGDLMYTAKVAIEGLVRTHGLDYDAGTDTMVLTDIGSASGMPTSASDGALIIIHDFSAKFMTAAESGMIGLDDQIRIEGDLTELGNPVDVAISTDKHAIFVAERAQQKLLIFDMPMSSGNYAPVYSSSVPGASSVTIDF</sequence>
<evidence type="ECO:0000313" key="1">
    <source>
        <dbReference type="EMBL" id="MBD0834560.1"/>
    </source>
</evidence>
<proteinExistence type="predicted"/>
<dbReference type="Proteomes" id="UP000602057">
    <property type="component" value="Unassembled WGS sequence"/>
</dbReference>
<name>A0A8J6QBB7_9FLAO</name>
<keyword evidence="2" id="KW-1185">Reference proteome</keyword>
<dbReference type="EMBL" id="JACVXC010000001">
    <property type="protein sequence ID" value="MBD0834560.1"/>
    <property type="molecule type" value="Genomic_DNA"/>
</dbReference>
<evidence type="ECO:0000313" key="2">
    <source>
        <dbReference type="Proteomes" id="UP000602057"/>
    </source>
</evidence>
<gene>
    <name evidence="1" type="ORF">ICJ84_03855</name>
</gene>
<accession>A0A8J6QBB7</accession>
<protein>
    <submittedName>
        <fullName evidence="1">Uncharacterized protein</fullName>
    </submittedName>
</protein>
<reference evidence="1" key="2">
    <citation type="submission" date="2020-09" db="EMBL/GenBank/DDBJ databases">
        <authorList>
            <person name="Wu Z."/>
        </authorList>
    </citation>
    <scope>NUCLEOTIDE SEQUENCE</scope>
    <source>
        <strain evidence="1">SC17</strain>
    </source>
</reference>